<accession>A0AAD7DX51</accession>
<dbReference type="InterPro" id="IPR001245">
    <property type="entry name" value="Ser-Thr/Tyr_kinase_cat_dom"/>
</dbReference>
<keyword evidence="4" id="KW-1185">Reference proteome</keyword>
<dbReference type="PROSITE" id="PS50011">
    <property type="entry name" value="PROTEIN_KINASE_DOM"/>
    <property type="match status" value="1"/>
</dbReference>
<keyword evidence="3" id="KW-0418">Kinase</keyword>
<dbReference type="Pfam" id="PF07714">
    <property type="entry name" value="PK_Tyr_Ser-Thr"/>
    <property type="match status" value="1"/>
</dbReference>
<dbReference type="InterPro" id="IPR008266">
    <property type="entry name" value="Tyr_kinase_AS"/>
</dbReference>
<proteinExistence type="predicted"/>
<dbReference type="GO" id="GO:0005524">
    <property type="term" value="F:ATP binding"/>
    <property type="evidence" value="ECO:0007669"/>
    <property type="project" value="InterPro"/>
</dbReference>
<evidence type="ECO:0000259" key="2">
    <source>
        <dbReference type="PROSITE" id="PS50011"/>
    </source>
</evidence>
<dbReference type="PANTHER" id="PTHR44329">
    <property type="entry name" value="SERINE/THREONINE-PROTEIN KINASE TNNI3K-RELATED"/>
    <property type="match status" value="1"/>
</dbReference>
<evidence type="ECO:0000313" key="3">
    <source>
        <dbReference type="EMBL" id="KAJ7701877.1"/>
    </source>
</evidence>
<dbReference type="InterPro" id="IPR051681">
    <property type="entry name" value="Ser/Thr_Kinases-Pseudokinases"/>
</dbReference>
<dbReference type="Proteomes" id="UP001221757">
    <property type="component" value="Unassembled WGS sequence"/>
</dbReference>
<name>A0AAD7DX51_MYCRO</name>
<dbReference type="Pfam" id="PF11951">
    <property type="entry name" value="Fungal_trans_2"/>
    <property type="match status" value="1"/>
</dbReference>
<sequence>MSPVDAIIYNHGQRLALLTQGLSPSDLRNALQSCHQHISTSLSTILDTRDARQTVLLLEGDRAQSFLDAVQDVLDKGSLPSARHSSKARRLILRLSQVCDQLPSSLFITGVTDRDEHPTFHGGFGDIYRASHNGSTVAVKRIRMFSASAESQRSRLQQFCREALVWQRLRHKYLLPLIGIDRQTFPPSLCMVSPWMKYGHILKYLKEHGREDVDKLLAQVAEGLCYLHSMDIVHGDLRGTNILISDDSNACLADFGLTTVMDATSASSAALTSTTNHGGSTRWLAPELIRPASFGCEKFLRTPASDVYAFACVHTGLPPFSDVWPDVAAMLKVLDGERPTRPDTSMSDDLWDIVTASWAHDFRHRPNIEAIIESMRSCDSGNTSPSSESPPTPTLSLSPSPAPRPFQHGSTQRAWTGVEYLYMYLNALLLAGNPPAPALPSSFSNSPNSVVPRISPAPTLTSSFSATYHTVYDEDLYSLPIDEEVHPYNMYLRPGGDSDQLVTYYLGNVMDLQYLLADSMHIHSILIPSLTTPGASREAARLLAGIYIQRATYQSDHYMALQDHGAQVRYDELLQVLKKPRFTEDDALAAIIIIWAFLFDGGTGNAWQEWLQLLYTYTASVFGDGDPRDTIHNCSETTRFIIKIAIWFDVIAAITTQELPRFLHYIRQLYSPEASAISDPTLPPSTELSMMNVMGCEDHVVLALAEVSALFVWKREQMDKGCLDVLDLVARNNRLDKYLSPTPSELRDGATETEVARELSSNVFRAATRVYLHSIVSGDYPHVPGIMEAIAETMSFLGAPQAQSPRVHSAVVRSTAFALFICGALTNNLRLRDEVYSKLSLENEDPSTSAIGSHSSIKRLLQGIWSGQSKTGRTPVLWRDVLRDSNMLLV</sequence>
<dbReference type="SUPFAM" id="SSF56112">
    <property type="entry name" value="Protein kinase-like (PK-like)"/>
    <property type="match status" value="1"/>
</dbReference>
<protein>
    <submittedName>
        <fullName evidence="3">Kinase-like domain-containing protein</fullName>
    </submittedName>
</protein>
<evidence type="ECO:0000313" key="4">
    <source>
        <dbReference type="Proteomes" id="UP001221757"/>
    </source>
</evidence>
<dbReference type="InterPro" id="IPR000719">
    <property type="entry name" value="Prot_kinase_dom"/>
</dbReference>
<dbReference type="PROSITE" id="PS00109">
    <property type="entry name" value="PROTEIN_KINASE_TYR"/>
    <property type="match status" value="1"/>
</dbReference>
<organism evidence="3 4">
    <name type="scientific">Mycena rosella</name>
    <name type="common">Pink bonnet</name>
    <name type="synonym">Agaricus rosellus</name>
    <dbReference type="NCBI Taxonomy" id="1033263"/>
    <lineage>
        <taxon>Eukaryota</taxon>
        <taxon>Fungi</taxon>
        <taxon>Dikarya</taxon>
        <taxon>Basidiomycota</taxon>
        <taxon>Agaricomycotina</taxon>
        <taxon>Agaricomycetes</taxon>
        <taxon>Agaricomycetidae</taxon>
        <taxon>Agaricales</taxon>
        <taxon>Marasmiineae</taxon>
        <taxon>Mycenaceae</taxon>
        <taxon>Mycena</taxon>
    </lineage>
</organism>
<feature type="domain" description="Protein kinase" evidence="2">
    <location>
        <begin position="113"/>
        <end position="395"/>
    </location>
</feature>
<dbReference type="InterPro" id="IPR021858">
    <property type="entry name" value="Fun_TF"/>
</dbReference>
<feature type="region of interest" description="Disordered" evidence="1">
    <location>
        <begin position="377"/>
        <end position="409"/>
    </location>
</feature>
<dbReference type="GO" id="GO:0004674">
    <property type="term" value="F:protein serine/threonine kinase activity"/>
    <property type="evidence" value="ECO:0007669"/>
    <property type="project" value="TreeGrafter"/>
</dbReference>
<reference evidence="3" key="1">
    <citation type="submission" date="2023-03" db="EMBL/GenBank/DDBJ databases">
        <title>Massive genome expansion in bonnet fungi (Mycena s.s.) driven by repeated elements and novel gene families across ecological guilds.</title>
        <authorList>
            <consortium name="Lawrence Berkeley National Laboratory"/>
            <person name="Harder C.B."/>
            <person name="Miyauchi S."/>
            <person name="Viragh M."/>
            <person name="Kuo A."/>
            <person name="Thoen E."/>
            <person name="Andreopoulos B."/>
            <person name="Lu D."/>
            <person name="Skrede I."/>
            <person name="Drula E."/>
            <person name="Henrissat B."/>
            <person name="Morin E."/>
            <person name="Kohler A."/>
            <person name="Barry K."/>
            <person name="LaButti K."/>
            <person name="Morin E."/>
            <person name="Salamov A."/>
            <person name="Lipzen A."/>
            <person name="Mereny Z."/>
            <person name="Hegedus B."/>
            <person name="Baldrian P."/>
            <person name="Stursova M."/>
            <person name="Weitz H."/>
            <person name="Taylor A."/>
            <person name="Grigoriev I.V."/>
            <person name="Nagy L.G."/>
            <person name="Martin F."/>
            <person name="Kauserud H."/>
        </authorList>
    </citation>
    <scope>NUCLEOTIDE SEQUENCE</scope>
    <source>
        <strain evidence="3">CBHHK067</strain>
    </source>
</reference>
<evidence type="ECO:0000256" key="1">
    <source>
        <dbReference type="SAM" id="MobiDB-lite"/>
    </source>
</evidence>
<keyword evidence="3" id="KW-0808">Transferase</keyword>
<comment type="caution">
    <text evidence="3">The sequence shown here is derived from an EMBL/GenBank/DDBJ whole genome shotgun (WGS) entry which is preliminary data.</text>
</comment>
<dbReference type="InterPro" id="IPR011009">
    <property type="entry name" value="Kinase-like_dom_sf"/>
</dbReference>
<dbReference type="AlphaFoldDB" id="A0AAD7DX51"/>
<gene>
    <name evidence="3" type="ORF">B0H17DRAFT_1128093</name>
</gene>
<dbReference type="EMBL" id="JARKIE010000016">
    <property type="protein sequence ID" value="KAJ7701877.1"/>
    <property type="molecule type" value="Genomic_DNA"/>
</dbReference>
<dbReference type="Gene3D" id="1.10.510.10">
    <property type="entry name" value="Transferase(Phosphotransferase) domain 1"/>
    <property type="match status" value="1"/>
</dbReference>